<evidence type="ECO:0000256" key="1">
    <source>
        <dbReference type="ARBA" id="ARBA00004123"/>
    </source>
</evidence>
<dbReference type="AlphaFoldDB" id="A0ABD1JTN3"/>
<keyword evidence="4" id="KW-0796">Tight junction</keyword>
<dbReference type="FunFam" id="2.20.70.10:FF:000019">
    <property type="entry name" value="Putative transcriptional coactivator YAP1"/>
    <property type="match status" value="1"/>
</dbReference>
<dbReference type="SMART" id="SM00456">
    <property type="entry name" value="WW"/>
    <property type="match status" value="1"/>
</dbReference>
<evidence type="ECO:0000256" key="6">
    <source>
        <dbReference type="ARBA" id="ARBA00023242"/>
    </source>
</evidence>
<dbReference type="Gene3D" id="2.20.70.10">
    <property type="match status" value="1"/>
</dbReference>
<keyword evidence="5" id="KW-0963">Cytoplasm</keyword>
<evidence type="ECO:0000313" key="10">
    <source>
        <dbReference type="Proteomes" id="UP001591681"/>
    </source>
</evidence>
<accession>A0ABD1JTN3</accession>
<dbReference type="InterPro" id="IPR001202">
    <property type="entry name" value="WW_dom"/>
</dbReference>
<dbReference type="PROSITE" id="PS50020">
    <property type="entry name" value="WW_DOMAIN_2"/>
    <property type="match status" value="1"/>
</dbReference>
<evidence type="ECO:0000256" key="7">
    <source>
        <dbReference type="SAM" id="MobiDB-lite"/>
    </source>
</evidence>
<evidence type="ECO:0000256" key="4">
    <source>
        <dbReference type="ARBA" id="ARBA00022427"/>
    </source>
</evidence>
<dbReference type="InterPro" id="IPR036020">
    <property type="entry name" value="WW_dom_sf"/>
</dbReference>
<dbReference type="PROSITE" id="PS01159">
    <property type="entry name" value="WW_DOMAIN_1"/>
    <property type="match status" value="1"/>
</dbReference>
<reference evidence="9 10" key="1">
    <citation type="submission" date="2024-09" db="EMBL/GenBank/DDBJ databases">
        <title>A chromosome-level genome assembly of Gray's grenadier anchovy, Coilia grayii.</title>
        <authorList>
            <person name="Fu Z."/>
        </authorList>
    </citation>
    <scope>NUCLEOTIDE SEQUENCE [LARGE SCALE GENOMIC DNA]</scope>
    <source>
        <strain evidence="9">G4</strain>
        <tissue evidence="9">Muscle</tissue>
    </source>
</reference>
<feature type="region of interest" description="Disordered" evidence="7">
    <location>
        <begin position="97"/>
        <end position="131"/>
    </location>
</feature>
<dbReference type="Proteomes" id="UP001591681">
    <property type="component" value="Unassembled WGS sequence"/>
</dbReference>
<dbReference type="InterPro" id="IPR051583">
    <property type="entry name" value="YAP1"/>
</dbReference>
<feature type="region of interest" description="Disordered" evidence="7">
    <location>
        <begin position="232"/>
        <end position="293"/>
    </location>
</feature>
<sequence>MVIKQERRTGTVGGSQSETERLQQIPVQMMLSAECGERPVQAAKMLRVLERWRAKGAWTLRRLFVMGRGLAVGKRGGWWGDLYLHSPQITARGHDAYTQHHHTHPPPGTPSPTPGTPLPNRDPTHPTLGQLPEGWEQAVTTQGETYFIDHKTQTTSWLDPRLDAHLSKYRAGLFFGAPPPPITYHQPTHCSSETAFPSSLHPPVTRPYHHRPHHPPPPPLILGDTNHQSIFVTLAAPPPPPPPPPTSGHPATPPCAVKKNTPSLRWSQAPSAGASERARGQQLGPGLPPELHA</sequence>
<comment type="caution">
    <text evidence="9">The sequence shown here is derived from an EMBL/GenBank/DDBJ whole genome shotgun (WGS) entry which is preliminary data.</text>
</comment>
<evidence type="ECO:0000256" key="2">
    <source>
        <dbReference type="ARBA" id="ARBA00004435"/>
    </source>
</evidence>
<keyword evidence="4" id="KW-0965">Cell junction</keyword>
<evidence type="ECO:0000256" key="5">
    <source>
        <dbReference type="ARBA" id="ARBA00022490"/>
    </source>
</evidence>
<dbReference type="PANTHER" id="PTHR17616">
    <property type="entry name" value="YES-ASSOCIATED PROTEIN YAP1 FAMILY MEMBER"/>
    <property type="match status" value="1"/>
</dbReference>
<dbReference type="GO" id="GO:0005923">
    <property type="term" value="C:bicellular tight junction"/>
    <property type="evidence" value="ECO:0007669"/>
    <property type="project" value="UniProtKB-SubCell"/>
</dbReference>
<dbReference type="SUPFAM" id="SSF51045">
    <property type="entry name" value="WW domain"/>
    <property type="match status" value="1"/>
</dbReference>
<feature type="compositionally biased region" description="Pro residues" evidence="7">
    <location>
        <begin position="105"/>
        <end position="117"/>
    </location>
</feature>
<proteinExistence type="predicted"/>
<name>A0ABD1JTN3_9TELE</name>
<keyword evidence="6" id="KW-0539">Nucleus</keyword>
<feature type="region of interest" description="Disordered" evidence="7">
    <location>
        <begin position="190"/>
        <end position="220"/>
    </location>
</feature>
<dbReference type="CDD" id="cd00201">
    <property type="entry name" value="WW"/>
    <property type="match status" value="1"/>
</dbReference>
<dbReference type="EMBL" id="JBHFQA010000012">
    <property type="protein sequence ID" value="KAL2090239.1"/>
    <property type="molecule type" value="Genomic_DNA"/>
</dbReference>
<feature type="compositionally biased region" description="Polar residues" evidence="7">
    <location>
        <begin position="260"/>
        <end position="270"/>
    </location>
</feature>
<comment type="subcellular location">
    <subcellularLocation>
        <location evidence="2">Cell junction</location>
        <location evidence="2">Tight junction</location>
    </subcellularLocation>
    <subcellularLocation>
        <location evidence="3">Cytoplasm</location>
    </subcellularLocation>
    <subcellularLocation>
        <location evidence="1">Nucleus</location>
    </subcellularLocation>
</comment>
<dbReference type="GO" id="GO:0005634">
    <property type="term" value="C:nucleus"/>
    <property type="evidence" value="ECO:0007669"/>
    <property type="project" value="UniProtKB-SubCell"/>
</dbReference>
<evidence type="ECO:0000259" key="8">
    <source>
        <dbReference type="PROSITE" id="PS50020"/>
    </source>
</evidence>
<dbReference type="Pfam" id="PF00397">
    <property type="entry name" value="WW"/>
    <property type="match status" value="1"/>
</dbReference>
<keyword evidence="10" id="KW-1185">Reference proteome</keyword>
<feature type="domain" description="WW" evidence="8">
    <location>
        <begin position="129"/>
        <end position="162"/>
    </location>
</feature>
<gene>
    <name evidence="9" type="ORF">ACEWY4_014927</name>
</gene>
<dbReference type="GO" id="GO:0005737">
    <property type="term" value="C:cytoplasm"/>
    <property type="evidence" value="ECO:0007669"/>
    <property type="project" value="UniProtKB-SubCell"/>
</dbReference>
<dbReference type="PANTHER" id="PTHR17616:SF8">
    <property type="entry name" value="TRANSCRIPTIONAL COACTIVATOR YORKIE"/>
    <property type="match status" value="1"/>
</dbReference>
<protein>
    <recommendedName>
        <fullName evidence="8">WW domain-containing protein</fullName>
    </recommendedName>
</protein>
<feature type="compositionally biased region" description="Pro residues" evidence="7">
    <location>
        <begin position="236"/>
        <end position="253"/>
    </location>
</feature>
<evidence type="ECO:0000313" key="9">
    <source>
        <dbReference type="EMBL" id="KAL2090239.1"/>
    </source>
</evidence>
<organism evidence="9 10">
    <name type="scientific">Coilia grayii</name>
    <name type="common">Gray's grenadier anchovy</name>
    <dbReference type="NCBI Taxonomy" id="363190"/>
    <lineage>
        <taxon>Eukaryota</taxon>
        <taxon>Metazoa</taxon>
        <taxon>Chordata</taxon>
        <taxon>Craniata</taxon>
        <taxon>Vertebrata</taxon>
        <taxon>Euteleostomi</taxon>
        <taxon>Actinopterygii</taxon>
        <taxon>Neopterygii</taxon>
        <taxon>Teleostei</taxon>
        <taxon>Clupei</taxon>
        <taxon>Clupeiformes</taxon>
        <taxon>Clupeoidei</taxon>
        <taxon>Engraulidae</taxon>
        <taxon>Coilinae</taxon>
        <taxon>Coilia</taxon>
    </lineage>
</organism>
<evidence type="ECO:0000256" key="3">
    <source>
        <dbReference type="ARBA" id="ARBA00004496"/>
    </source>
</evidence>